<reference evidence="3" key="2">
    <citation type="journal article" date="2024" name="Plant">
        <title>Genomic evolution and insights into agronomic trait innovations of Sesamum species.</title>
        <authorList>
            <person name="Miao H."/>
            <person name="Wang L."/>
            <person name="Qu L."/>
            <person name="Liu H."/>
            <person name="Sun Y."/>
            <person name="Le M."/>
            <person name="Wang Q."/>
            <person name="Wei S."/>
            <person name="Zheng Y."/>
            <person name="Lin W."/>
            <person name="Duan Y."/>
            <person name="Cao H."/>
            <person name="Xiong S."/>
            <person name="Wang X."/>
            <person name="Wei L."/>
            <person name="Li C."/>
            <person name="Ma Q."/>
            <person name="Ju M."/>
            <person name="Zhao R."/>
            <person name="Li G."/>
            <person name="Mu C."/>
            <person name="Tian Q."/>
            <person name="Mei H."/>
            <person name="Zhang T."/>
            <person name="Gao T."/>
            <person name="Zhang H."/>
        </authorList>
    </citation>
    <scope>NUCLEOTIDE SEQUENCE</scope>
    <source>
        <strain evidence="3">KEN1</strain>
    </source>
</reference>
<evidence type="ECO:0000256" key="1">
    <source>
        <dbReference type="SAM" id="MobiDB-lite"/>
    </source>
</evidence>
<dbReference type="PANTHER" id="PTHR24559:SF444">
    <property type="entry name" value="REVERSE TRANSCRIPTASE DOMAIN-CONTAINING PROTEIN"/>
    <property type="match status" value="1"/>
</dbReference>
<dbReference type="AlphaFoldDB" id="A0AAW2XSK9"/>
<dbReference type="Pfam" id="PF00078">
    <property type="entry name" value="RVT_1"/>
    <property type="match status" value="1"/>
</dbReference>
<dbReference type="InterPro" id="IPR000477">
    <property type="entry name" value="RT_dom"/>
</dbReference>
<feature type="region of interest" description="Disordered" evidence="1">
    <location>
        <begin position="1"/>
        <end position="50"/>
    </location>
</feature>
<dbReference type="Gene3D" id="3.30.70.270">
    <property type="match status" value="1"/>
</dbReference>
<dbReference type="CDD" id="cd01647">
    <property type="entry name" value="RT_LTR"/>
    <property type="match status" value="1"/>
</dbReference>
<reference evidence="3" key="1">
    <citation type="submission" date="2020-06" db="EMBL/GenBank/DDBJ databases">
        <authorList>
            <person name="Li T."/>
            <person name="Hu X."/>
            <person name="Zhang T."/>
            <person name="Song X."/>
            <person name="Zhang H."/>
            <person name="Dai N."/>
            <person name="Sheng W."/>
            <person name="Hou X."/>
            <person name="Wei L."/>
        </authorList>
    </citation>
    <scope>NUCLEOTIDE SEQUENCE</scope>
    <source>
        <strain evidence="3">KEN1</strain>
        <tissue evidence="3">Leaf</tissue>
    </source>
</reference>
<protein>
    <recommendedName>
        <fullName evidence="2">Reverse transcriptase domain-containing protein</fullName>
    </recommendedName>
</protein>
<proteinExistence type="predicted"/>
<dbReference type="PANTHER" id="PTHR24559">
    <property type="entry name" value="TRANSPOSON TY3-I GAG-POL POLYPROTEIN"/>
    <property type="match status" value="1"/>
</dbReference>
<dbReference type="Gene3D" id="3.10.10.10">
    <property type="entry name" value="HIV Type 1 Reverse Transcriptase, subunit A, domain 1"/>
    <property type="match status" value="1"/>
</dbReference>
<accession>A0AAW2XSK9</accession>
<comment type="caution">
    <text evidence="3">The sequence shown here is derived from an EMBL/GenBank/DDBJ whole genome shotgun (WGS) entry which is preliminary data.</text>
</comment>
<dbReference type="EMBL" id="JACGWN010000003">
    <property type="protein sequence ID" value="KAL0456119.1"/>
    <property type="molecule type" value="Genomic_DNA"/>
</dbReference>
<evidence type="ECO:0000259" key="2">
    <source>
        <dbReference type="Pfam" id="PF00078"/>
    </source>
</evidence>
<name>A0AAW2XSK9_9LAMI</name>
<dbReference type="InterPro" id="IPR053134">
    <property type="entry name" value="RNA-dir_DNA_polymerase"/>
</dbReference>
<feature type="compositionally biased region" description="Basic and acidic residues" evidence="1">
    <location>
        <begin position="39"/>
        <end position="50"/>
    </location>
</feature>
<dbReference type="SUPFAM" id="SSF56672">
    <property type="entry name" value="DNA/RNA polymerases"/>
    <property type="match status" value="1"/>
</dbReference>
<gene>
    <name evidence="3" type="ORF">Slati_0951100</name>
</gene>
<dbReference type="InterPro" id="IPR043502">
    <property type="entry name" value="DNA/RNA_pol_sf"/>
</dbReference>
<feature type="compositionally biased region" description="Basic and acidic residues" evidence="1">
    <location>
        <begin position="11"/>
        <end position="24"/>
    </location>
</feature>
<evidence type="ECO:0000313" key="3">
    <source>
        <dbReference type="EMBL" id="KAL0456119.1"/>
    </source>
</evidence>
<organism evidence="3">
    <name type="scientific">Sesamum latifolium</name>
    <dbReference type="NCBI Taxonomy" id="2727402"/>
    <lineage>
        <taxon>Eukaryota</taxon>
        <taxon>Viridiplantae</taxon>
        <taxon>Streptophyta</taxon>
        <taxon>Embryophyta</taxon>
        <taxon>Tracheophyta</taxon>
        <taxon>Spermatophyta</taxon>
        <taxon>Magnoliopsida</taxon>
        <taxon>eudicotyledons</taxon>
        <taxon>Gunneridae</taxon>
        <taxon>Pentapetalae</taxon>
        <taxon>asterids</taxon>
        <taxon>lamiids</taxon>
        <taxon>Lamiales</taxon>
        <taxon>Pedaliaceae</taxon>
        <taxon>Sesamum</taxon>
    </lineage>
</organism>
<dbReference type="InterPro" id="IPR043128">
    <property type="entry name" value="Rev_trsase/Diguanyl_cyclase"/>
</dbReference>
<sequence>MDIWNNIYAGKKPEEPGLIKSKKETKQKKQRLSASNVSPKKEPNTLQGVKERLVTPRKVAGVARRTFMLKFLMVDVPSAYNVILGRPTLNAFQAVISTYQTKIKFPTPSGVGKVQGDPLQSRKCYVEAVQEVPEETGTPAKVQLLNIEIILGHPDKTTRIGSQMSEETKKEVVRCLQRNADIFAWTPQNLEGINPKVITHYLNIDPSIKPVKQKRGTSVPKPGRRWRMCIDFRDLNKACPNDFYPLPRIDQLVDFTSGCELLSMMDVSQGYHQIMLAPEDRQKVSFITSAGTFLLCGHAVRIEERRCHLPKTCRQDIPATNREKYRSICRRHVSQKEKSRRPRGRLRRNFLCFKEVQAKTQLIQMRIWGTRMPLPWVHGHTKRH</sequence>
<feature type="domain" description="Reverse transcriptase" evidence="2">
    <location>
        <begin position="219"/>
        <end position="290"/>
    </location>
</feature>